<protein>
    <submittedName>
        <fullName evidence="2">SET domain-containing protein</fullName>
    </submittedName>
</protein>
<evidence type="ECO:0000313" key="2">
    <source>
        <dbReference type="EMBL" id="TYL69805.1"/>
    </source>
</evidence>
<comment type="caution">
    <text evidence="2">The sequence shown here is derived from an EMBL/GenBank/DDBJ whole genome shotgun (WGS) entry which is preliminary data.</text>
</comment>
<dbReference type="RefSeq" id="WP_148756745.1">
    <property type="nucleotide sequence ID" value="NZ_VSSR01000165.1"/>
</dbReference>
<dbReference type="Gene3D" id="2.170.270.10">
    <property type="entry name" value="SET domain"/>
    <property type="match status" value="1"/>
</dbReference>
<dbReference type="InterPro" id="IPR009207">
    <property type="entry name" value="SET7_MeTrfase"/>
</dbReference>
<dbReference type="InterPro" id="IPR046341">
    <property type="entry name" value="SET_dom_sf"/>
</dbReference>
<dbReference type="PROSITE" id="PS50280">
    <property type="entry name" value="SET"/>
    <property type="match status" value="1"/>
</dbReference>
<dbReference type="EMBL" id="VSSR01000165">
    <property type="protein sequence ID" value="TYL69805.1"/>
    <property type="molecule type" value="Genomic_DNA"/>
</dbReference>
<dbReference type="AlphaFoldDB" id="A0A5S4VXN5"/>
<reference evidence="2 3" key="1">
    <citation type="submission" date="2019-08" db="EMBL/GenBank/DDBJ databases">
        <title>Bradyrhizobium hipponensis sp. nov., a rhizobium isolated from a Lupinus angustifolius root nodule in Tunisia.</title>
        <authorList>
            <person name="Off K."/>
            <person name="Rejili M."/>
            <person name="Mars M."/>
            <person name="Brachmann A."/>
            <person name="Marin M."/>
        </authorList>
    </citation>
    <scope>NUCLEOTIDE SEQUENCE [LARGE SCALE GENOMIC DNA]</scope>
    <source>
        <strain evidence="2 3">CTAW11</strain>
    </source>
</reference>
<dbReference type="OrthoDB" id="8079119at2"/>
<dbReference type="Proteomes" id="UP000324853">
    <property type="component" value="Unassembled WGS sequence"/>
</dbReference>
<dbReference type="InterPro" id="IPR044237">
    <property type="entry name" value="ATXR2-like"/>
</dbReference>
<sequence length="148" mass="16549">MPGTEKKQVMAENVIDRSSTVYVKTAPRKGRGVFANIPFKSGDVIERAPTWGFDHAQAQLLNRTGLFEYYFVRPDRDIKCDPLTGYVVFGLISIVNHSSSPNAQILWTDTASGVWASIVAIDDIEVDDEITHRYANVSDYPHAARFVD</sequence>
<evidence type="ECO:0000313" key="3">
    <source>
        <dbReference type="Proteomes" id="UP000324853"/>
    </source>
</evidence>
<feature type="domain" description="SET" evidence="1">
    <location>
        <begin position="19"/>
        <end position="135"/>
    </location>
</feature>
<dbReference type="GO" id="GO:0062122">
    <property type="term" value="F:histone H3K37 methyltransferase activity"/>
    <property type="evidence" value="ECO:0007669"/>
    <property type="project" value="InterPro"/>
</dbReference>
<dbReference type="PIRSF" id="PIRSF022536">
    <property type="entry name" value="A612L_SET"/>
    <property type="match status" value="1"/>
</dbReference>
<dbReference type="InterPro" id="IPR001214">
    <property type="entry name" value="SET_dom"/>
</dbReference>
<dbReference type="SUPFAM" id="SSF82199">
    <property type="entry name" value="SET domain"/>
    <property type="match status" value="1"/>
</dbReference>
<gene>
    <name evidence="2" type="ORF">FXB38_42300</name>
</gene>
<accession>A0A5S4VXN5</accession>
<dbReference type="Pfam" id="PF00856">
    <property type="entry name" value="SET"/>
    <property type="match status" value="1"/>
</dbReference>
<keyword evidence="3" id="KW-1185">Reference proteome</keyword>
<organism evidence="2 3">
    <name type="scientific">Bradyrhizobium cytisi</name>
    <dbReference type="NCBI Taxonomy" id="515489"/>
    <lineage>
        <taxon>Bacteria</taxon>
        <taxon>Pseudomonadati</taxon>
        <taxon>Pseudomonadota</taxon>
        <taxon>Alphaproteobacteria</taxon>
        <taxon>Hyphomicrobiales</taxon>
        <taxon>Nitrobacteraceae</taxon>
        <taxon>Bradyrhizobium</taxon>
    </lineage>
</organism>
<evidence type="ECO:0000259" key="1">
    <source>
        <dbReference type="PROSITE" id="PS50280"/>
    </source>
</evidence>
<proteinExistence type="predicted"/>
<name>A0A5S4VXN5_9BRAD</name>
<dbReference type="PANTHER" id="PTHR47436">
    <property type="entry name" value="HISTONE-LYSINE N-METHYLTRANSFERASE ATXR2"/>
    <property type="match status" value="1"/>
</dbReference>
<dbReference type="PANTHER" id="PTHR47436:SF1">
    <property type="entry name" value="SET DOMAIN-CONTAINING PROTEIN"/>
    <property type="match status" value="1"/>
</dbReference>